<dbReference type="InterPro" id="IPR045455">
    <property type="entry name" value="NrS-1_pol-like_helicase"/>
</dbReference>
<evidence type="ECO:0000259" key="4">
    <source>
        <dbReference type="PROSITE" id="PS51206"/>
    </source>
</evidence>
<reference evidence="6" key="1">
    <citation type="journal article" date="2019" name="Int. J. Syst. Evol. Microbiol.">
        <title>The Global Catalogue of Microorganisms (GCM) 10K type strain sequencing project: providing services to taxonomists for standard genome sequencing and annotation.</title>
        <authorList>
            <consortium name="The Broad Institute Genomics Platform"/>
            <consortium name="The Broad Institute Genome Sequencing Center for Infectious Disease"/>
            <person name="Wu L."/>
            <person name="Ma J."/>
        </authorList>
    </citation>
    <scope>NUCLEOTIDE SEQUENCE [LARGE SCALE GENOMIC DNA]</scope>
    <source>
        <strain evidence="6">CGMCC 1.3240</strain>
    </source>
</reference>
<gene>
    <name evidence="5" type="ORF">ACFPYJ_07705</name>
</gene>
<comment type="caution">
    <text evidence="5">The sequence shown here is derived from an EMBL/GenBank/DDBJ whole genome shotgun (WGS) entry which is preliminary data.</text>
</comment>
<dbReference type="Proteomes" id="UP001596047">
    <property type="component" value="Unassembled WGS sequence"/>
</dbReference>
<keyword evidence="6" id="KW-1185">Reference proteome</keyword>
<dbReference type="Pfam" id="PF19263">
    <property type="entry name" value="DUF5906"/>
    <property type="match status" value="1"/>
</dbReference>
<dbReference type="InterPro" id="IPR027417">
    <property type="entry name" value="P-loop_NTPase"/>
</dbReference>
<proteinExistence type="predicted"/>
<evidence type="ECO:0000313" key="6">
    <source>
        <dbReference type="Proteomes" id="UP001596047"/>
    </source>
</evidence>
<sequence length="608" mass="70378">MFIEFKAREKHASPTADQSEYHESFQDCGYLLKNDEIVIDIDGLPKKTIEKLITTFDIKTQIVWTSRGCHLYYKLPKGYRNKADFFCPLGFKVESFTVKQRPNGVTIKRDGTIRQIDNMGVREELPDFFKGNTGSEDMNGLDEGDGRNQKLHSHKFKIMSLKDHKKILRFINENIFAAPMEEDEFLTVIRDEKINAGENQEPQVADGLKRKLKVVKYNDRLYSYNGTRYVSEEIEQEIYEELPDKKTYYVEEVIRQLTKRTRNTPQPLEGWDIKFKNGILRNGKFYHLDSSEFTPYYVNVEYNEDAEVVSAVDEYLTHLSGGDHGYIKLILQMMAHGLITNPEVKRQIAKFFVLIGDGGNGKGTLLTIIRMLFGDENCASNSIEEIADERYFVGLQGKLFNLGDDIQDQPIDHEQMKRLKNVATCDYVATRMLFKQSKDAVLTTSMIFTSNHALKTFEKGESYQRRVVWMPMFSKVTKKDPRFISKLTTQEAKEYWVKLIVEMYQELYATAEITIPDVVADHNKEYHADNNNVLEFIEGYTNDHFVGMRPPEIYDMYEIWVNENGLTLHSKKMLKETLEKVRGLEVATVRVHGKVAKAYQLKQGATAL</sequence>
<dbReference type="EMBL" id="JBHSOW010000028">
    <property type="protein sequence ID" value="MFC5649015.1"/>
    <property type="molecule type" value="Genomic_DNA"/>
</dbReference>
<protein>
    <submittedName>
        <fullName evidence="5">Phage/plasmid primase, P4 family</fullName>
    </submittedName>
</protein>
<dbReference type="SUPFAM" id="SSF52540">
    <property type="entry name" value="P-loop containing nucleoside triphosphate hydrolases"/>
    <property type="match status" value="1"/>
</dbReference>
<evidence type="ECO:0000256" key="3">
    <source>
        <dbReference type="ARBA" id="ARBA00022840"/>
    </source>
</evidence>
<keyword evidence="2" id="KW-0378">Hydrolase</keyword>
<keyword evidence="1" id="KW-0547">Nucleotide-binding</keyword>
<evidence type="ECO:0000256" key="1">
    <source>
        <dbReference type="ARBA" id="ARBA00022741"/>
    </source>
</evidence>
<evidence type="ECO:0000256" key="2">
    <source>
        <dbReference type="ARBA" id="ARBA00022801"/>
    </source>
</evidence>
<organism evidence="5 6">
    <name type="scientific">Paenibacillus solisilvae</name>
    <dbReference type="NCBI Taxonomy" id="2486751"/>
    <lineage>
        <taxon>Bacteria</taxon>
        <taxon>Bacillati</taxon>
        <taxon>Bacillota</taxon>
        <taxon>Bacilli</taxon>
        <taxon>Bacillales</taxon>
        <taxon>Paenibacillaceae</taxon>
        <taxon>Paenibacillus</taxon>
    </lineage>
</organism>
<name>A0ABW0VXT9_9BACL</name>
<dbReference type="InterPro" id="IPR006500">
    <property type="entry name" value="Helicase_put_C_phage/plasmid"/>
</dbReference>
<dbReference type="NCBIfam" id="TIGR01613">
    <property type="entry name" value="primase_Cterm"/>
    <property type="match status" value="1"/>
</dbReference>
<dbReference type="RefSeq" id="WP_379187504.1">
    <property type="nucleotide sequence ID" value="NZ_JBHSOW010000028.1"/>
</dbReference>
<keyword evidence="3" id="KW-0067">ATP-binding</keyword>
<dbReference type="PROSITE" id="PS51206">
    <property type="entry name" value="SF3_HELICASE_1"/>
    <property type="match status" value="1"/>
</dbReference>
<evidence type="ECO:0000313" key="5">
    <source>
        <dbReference type="EMBL" id="MFC5649015.1"/>
    </source>
</evidence>
<dbReference type="PANTHER" id="PTHR35372:SF2">
    <property type="entry name" value="SF3 HELICASE DOMAIN-CONTAINING PROTEIN"/>
    <property type="match status" value="1"/>
</dbReference>
<dbReference type="InterPro" id="IPR014015">
    <property type="entry name" value="Helicase_SF3_DNA-vir"/>
</dbReference>
<dbReference type="PANTHER" id="PTHR35372">
    <property type="entry name" value="ATP BINDING PROTEIN-RELATED"/>
    <property type="match status" value="1"/>
</dbReference>
<feature type="domain" description="SF3 helicase" evidence="4">
    <location>
        <begin position="325"/>
        <end position="485"/>
    </location>
</feature>
<dbReference type="Gene3D" id="3.40.50.300">
    <property type="entry name" value="P-loop containing nucleotide triphosphate hydrolases"/>
    <property type="match status" value="1"/>
</dbReference>
<accession>A0ABW0VXT9</accession>
<dbReference type="InterPro" id="IPR051620">
    <property type="entry name" value="ORF904-like_C"/>
</dbReference>